<gene>
    <name evidence="4" type="ORF">GPUH_LOCUS26261</name>
</gene>
<dbReference type="OrthoDB" id="5808860at2759"/>
<evidence type="ECO:0000313" key="6">
    <source>
        <dbReference type="WBParaSite" id="GPUH_0002629001-mRNA-1"/>
    </source>
</evidence>
<evidence type="ECO:0000256" key="2">
    <source>
        <dbReference type="ARBA" id="ARBA00022448"/>
    </source>
</evidence>
<keyword evidence="2" id="KW-0813">Transport</keyword>
<evidence type="ECO:0000256" key="1">
    <source>
        <dbReference type="ARBA" id="ARBA00010394"/>
    </source>
</evidence>
<name>A0A183EZ69_9BILA</name>
<dbReference type="Proteomes" id="UP000271098">
    <property type="component" value="Unassembled WGS sequence"/>
</dbReference>
<comment type="similarity">
    <text evidence="1">Belongs to the importin alpha family.</text>
</comment>
<reference evidence="6" key="1">
    <citation type="submission" date="2016-06" db="UniProtKB">
        <authorList>
            <consortium name="WormBaseParasite"/>
        </authorList>
    </citation>
    <scope>IDENTIFICATION</scope>
</reference>
<dbReference type="GO" id="GO:0015031">
    <property type="term" value="P:protein transport"/>
    <property type="evidence" value="ECO:0007669"/>
    <property type="project" value="UniProtKB-KW"/>
</dbReference>
<dbReference type="WBParaSite" id="GPUH_0002629001-mRNA-1">
    <property type="protein sequence ID" value="GPUH_0002629001-mRNA-1"/>
    <property type="gene ID" value="GPUH_0002629001"/>
</dbReference>
<evidence type="ECO:0000256" key="3">
    <source>
        <dbReference type="ARBA" id="ARBA00022927"/>
    </source>
</evidence>
<proteinExistence type="inferred from homology"/>
<dbReference type="Gene3D" id="1.25.10.10">
    <property type="entry name" value="Leucine-rich Repeat Variant"/>
    <property type="match status" value="1"/>
</dbReference>
<dbReference type="InterPro" id="IPR016024">
    <property type="entry name" value="ARM-type_fold"/>
</dbReference>
<keyword evidence="5" id="KW-1185">Reference proteome</keyword>
<dbReference type="PANTHER" id="PTHR23316">
    <property type="entry name" value="IMPORTIN ALPHA"/>
    <property type="match status" value="1"/>
</dbReference>
<dbReference type="EMBL" id="UYRT01109622">
    <property type="protein sequence ID" value="VDN45312.1"/>
    <property type="molecule type" value="Genomic_DNA"/>
</dbReference>
<reference evidence="4 5" key="2">
    <citation type="submission" date="2018-11" db="EMBL/GenBank/DDBJ databases">
        <authorList>
            <consortium name="Pathogen Informatics"/>
        </authorList>
    </citation>
    <scope>NUCLEOTIDE SEQUENCE [LARGE SCALE GENOMIC DNA]</scope>
</reference>
<organism evidence="6">
    <name type="scientific">Gongylonema pulchrum</name>
    <dbReference type="NCBI Taxonomy" id="637853"/>
    <lineage>
        <taxon>Eukaryota</taxon>
        <taxon>Metazoa</taxon>
        <taxon>Ecdysozoa</taxon>
        <taxon>Nematoda</taxon>
        <taxon>Chromadorea</taxon>
        <taxon>Rhabditida</taxon>
        <taxon>Spirurina</taxon>
        <taxon>Spiruromorpha</taxon>
        <taxon>Spiruroidea</taxon>
        <taxon>Gongylonematidae</taxon>
        <taxon>Gongylonema</taxon>
    </lineage>
</organism>
<dbReference type="AlphaFoldDB" id="A0A183EZ69"/>
<evidence type="ECO:0000313" key="5">
    <source>
        <dbReference type="Proteomes" id="UP000271098"/>
    </source>
</evidence>
<dbReference type="InterPro" id="IPR011989">
    <property type="entry name" value="ARM-like"/>
</dbReference>
<sequence length="144" mass="15879">MTGILLEPTFAQNKWNRNLVWALSHILRGGMITIPVMYLRAALRGLCSVLYLNEPKLIVDATWAIAYIADDMGGGTQIDAVLETPLLLPRLMELLDDKDTMRAALRALGNLVAGGDNQTQQVLDAGLLSNMVCCNKKVSNYQFE</sequence>
<dbReference type="SUPFAM" id="SSF48371">
    <property type="entry name" value="ARM repeat"/>
    <property type="match status" value="1"/>
</dbReference>
<keyword evidence="3" id="KW-0653">Protein transport</keyword>
<evidence type="ECO:0000313" key="4">
    <source>
        <dbReference type="EMBL" id="VDN45312.1"/>
    </source>
</evidence>
<accession>A0A183EZ69</accession>
<protein>
    <submittedName>
        <fullName evidence="6">Importin subunit alpha-1-like</fullName>
    </submittedName>
</protein>